<comment type="caution">
    <text evidence="7">The sequence shown here is derived from an EMBL/GenBank/DDBJ whole genome shotgun (WGS) entry which is preliminary data.</text>
</comment>
<dbReference type="InterPro" id="IPR003439">
    <property type="entry name" value="ABC_transporter-like_ATP-bd"/>
</dbReference>
<evidence type="ECO:0000259" key="6">
    <source>
        <dbReference type="Pfam" id="PF00005"/>
    </source>
</evidence>
<organism evidence="7 8">
    <name type="scientific">Acrocarpospora corrugata</name>
    <dbReference type="NCBI Taxonomy" id="35763"/>
    <lineage>
        <taxon>Bacteria</taxon>
        <taxon>Bacillati</taxon>
        <taxon>Actinomycetota</taxon>
        <taxon>Actinomycetes</taxon>
        <taxon>Streptosporangiales</taxon>
        <taxon>Streptosporangiaceae</taxon>
        <taxon>Acrocarpospora</taxon>
    </lineage>
</organism>
<dbReference type="EMBL" id="BLAD01000087">
    <property type="protein sequence ID" value="GES04808.1"/>
    <property type="molecule type" value="Genomic_DNA"/>
</dbReference>
<gene>
    <name evidence="7" type="ORF">Acor_68760</name>
</gene>
<evidence type="ECO:0000313" key="8">
    <source>
        <dbReference type="Proteomes" id="UP000334990"/>
    </source>
</evidence>
<dbReference type="Proteomes" id="UP000334990">
    <property type="component" value="Unassembled WGS sequence"/>
</dbReference>
<evidence type="ECO:0000313" key="7">
    <source>
        <dbReference type="EMBL" id="GES04808.1"/>
    </source>
</evidence>
<dbReference type="InterPro" id="IPR050319">
    <property type="entry name" value="ABC_transp_ATP-bind"/>
</dbReference>
<keyword evidence="2" id="KW-0813">Transport</keyword>
<dbReference type="Gene3D" id="3.40.50.300">
    <property type="entry name" value="P-loop containing nucleotide triphosphate hydrolases"/>
    <property type="match status" value="1"/>
</dbReference>
<feature type="domain" description="ABC transporter" evidence="6">
    <location>
        <begin position="2"/>
        <end position="88"/>
    </location>
</feature>
<dbReference type="SUPFAM" id="SSF52540">
    <property type="entry name" value="P-loop containing nucleoside triphosphate hydrolases"/>
    <property type="match status" value="1"/>
</dbReference>
<evidence type="ECO:0000256" key="3">
    <source>
        <dbReference type="ARBA" id="ARBA00022741"/>
    </source>
</evidence>
<keyword evidence="3" id="KW-0547">Nucleotide-binding</keyword>
<dbReference type="AlphaFoldDB" id="A0A5M3WEN8"/>
<accession>A0A5M3WEN8</accession>
<name>A0A5M3WEN8_9ACTN</name>
<sequence length="132" mass="14146">MRHVSLLVRPGETLGLVGESGSGKTTTGMTALGLRRPTSGRVRFGGVPFDRRLLTGRLQAVLQHPQWSLNPRMRIAQSVSEPLDVLGRAGKRRRRIGCRACSQTSASTPAWPGVTRTNCPAGSGSASRSRGR</sequence>
<comment type="similarity">
    <text evidence="1">Belongs to the ABC transporter superfamily.</text>
</comment>
<dbReference type="Pfam" id="PF00005">
    <property type="entry name" value="ABC_tran"/>
    <property type="match status" value="1"/>
</dbReference>
<evidence type="ECO:0000256" key="1">
    <source>
        <dbReference type="ARBA" id="ARBA00005417"/>
    </source>
</evidence>
<dbReference type="GO" id="GO:0016887">
    <property type="term" value="F:ATP hydrolysis activity"/>
    <property type="evidence" value="ECO:0007669"/>
    <property type="project" value="InterPro"/>
</dbReference>
<proteinExistence type="inferred from homology"/>
<dbReference type="PANTHER" id="PTHR43776:SF7">
    <property type="entry name" value="D,D-DIPEPTIDE TRANSPORT ATP-BINDING PROTEIN DDPF-RELATED"/>
    <property type="match status" value="1"/>
</dbReference>
<evidence type="ECO:0000256" key="5">
    <source>
        <dbReference type="SAM" id="MobiDB-lite"/>
    </source>
</evidence>
<feature type="compositionally biased region" description="Low complexity" evidence="5">
    <location>
        <begin position="121"/>
        <end position="132"/>
    </location>
</feature>
<evidence type="ECO:0000256" key="2">
    <source>
        <dbReference type="ARBA" id="ARBA00022448"/>
    </source>
</evidence>
<keyword evidence="8" id="KW-1185">Reference proteome</keyword>
<dbReference type="PANTHER" id="PTHR43776">
    <property type="entry name" value="TRANSPORT ATP-BINDING PROTEIN"/>
    <property type="match status" value="1"/>
</dbReference>
<protein>
    <recommendedName>
        <fullName evidence="6">ABC transporter domain-containing protein</fullName>
    </recommendedName>
</protein>
<feature type="region of interest" description="Disordered" evidence="5">
    <location>
        <begin position="103"/>
        <end position="132"/>
    </location>
</feature>
<keyword evidence="4" id="KW-0067">ATP-binding</keyword>
<reference evidence="7 8" key="1">
    <citation type="submission" date="2019-10" db="EMBL/GenBank/DDBJ databases">
        <title>Whole genome shotgun sequence of Acrocarpospora corrugata NBRC 13972.</title>
        <authorList>
            <person name="Ichikawa N."/>
            <person name="Kimura A."/>
            <person name="Kitahashi Y."/>
            <person name="Komaki H."/>
            <person name="Oguchi A."/>
        </authorList>
    </citation>
    <scope>NUCLEOTIDE SEQUENCE [LARGE SCALE GENOMIC DNA]</scope>
    <source>
        <strain evidence="7 8">NBRC 13972</strain>
    </source>
</reference>
<evidence type="ECO:0000256" key="4">
    <source>
        <dbReference type="ARBA" id="ARBA00022840"/>
    </source>
</evidence>
<dbReference type="InterPro" id="IPR027417">
    <property type="entry name" value="P-loop_NTPase"/>
</dbReference>
<dbReference type="GO" id="GO:0005524">
    <property type="term" value="F:ATP binding"/>
    <property type="evidence" value="ECO:0007669"/>
    <property type="project" value="UniProtKB-KW"/>
</dbReference>